<protein>
    <submittedName>
        <fullName evidence="2">Uncharacterized protein</fullName>
    </submittedName>
</protein>
<dbReference type="Proteomes" id="UP001519349">
    <property type="component" value="Unassembled WGS sequence"/>
</dbReference>
<evidence type="ECO:0000256" key="1">
    <source>
        <dbReference type="SAM" id="Phobius"/>
    </source>
</evidence>
<gene>
    <name evidence="2" type="ORF">DHL47_06790</name>
</gene>
<name>A0ABS5AWZ0_9STRE</name>
<dbReference type="RefSeq" id="WP_209551300.1">
    <property type="nucleotide sequence ID" value="NZ_QFAY01000011.1"/>
</dbReference>
<evidence type="ECO:0000313" key="2">
    <source>
        <dbReference type="EMBL" id="MBP2621030.1"/>
    </source>
</evidence>
<keyword evidence="1" id="KW-1133">Transmembrane helix</keyword>
<evidence type="ECO:0000313" key="3">
    <source>
        <dbReference type="Proteomes" id="UP001519349"/>
    </source>
</evidence>
<keyword evidence="1" id="KW-0812">Transmembrane</keyword>
<comment type="caution">
    <text evidence="2">The sequence shown here is derived from an EMBL/GenBank/DDBJ whole genome shotgun (WGS) entry which is preliminary data.</text>
</comment>
<feature type="transmembrane region" description="Helical" evidence="1">
    <location>
        <begin position="38"/>
        <end position="61"/>
    </location>
</feature>
<dbReference type="EMBL" id="QFAY01000011">
    <property type="protein sequence ID" value="MBP2621030.1"/>
    <property type="molecule type" value="Genomic_DNA"/>
</dbReference>
<sequence length="180" mass="20852">MKETIAIYSRKGIYLITLFGLMIIISFLNIFLEENLLMNLFYFLGSIGLMATIGWLVFAFMGKIELDGQYLLVFRNFKLHRFVLSSVTFYYGKSNHAARGSYEYPLFIVGDVENEKGEVSPLTLKLISSKRKNRQFHQFYNQYLAGQAKPLPQDSDWEINYLKQLEIISESEKNKMGVAT</sequence>
<keyword evidence="3" id="KW-1185">Reference proteome</keyword>
<keyword evidence="1" id="KW-0472">Membrane</keyword>
<organism evidence="2 3">
    <name type="scientific">Streptococcus panodentis</name>
    <dbReference type="NCBI Taxonomy" id="1581472"/>
    <lineage>
        <taxon>Bacteria</taxon>
        <taxon>Bacillati</taxon>
        <taxon>Bacillota</taxon>
        <taxon>Bacilli</taxon>
        <taxon>Lactobacillales</taxon>
        <taxon>Streptococcaceae</taxon>
        <taxon>Streptococcus</taxon>
    </lineage>
</organism>
<accession>A0ABS5AWZ0</accession>
<reference evidence="2 3" key="1">
    <citation type="submission" date="2018-05" db="EMBL/GenBank/DDBJ databases">
        <title>Draft genome sequence of Streptococcus panodentis CCUG 70867T.</title>
        <authorList>
            <person name="Salva-Serra F."/>
            <person name="Mendez V."/>
            <person name="Jaen-Luchoro D."/>
            <person name="Gonzales-Siles L."/>
            <person name="Karlsson R."/>
            <person name="Engstrom-Jakobsson H."/>
            <person name="Busquets A."/>
            <person name="Gomila M."/>
            <person name="Pineiro-Iglesias B."/>
            <person name="Bennasar-Figueras A."/>
            <person name="Seeger M."/>
            <person name="Moore E."/>
        </authorList>
    </citation>
    <scope>NUCLEOTIDE SEQUENCE [LARGE SCALE GENOMIC DNA]</scope>
    <source>
        <strain evidence="2 3">CCUG 70867</strain>
    </source>
</reference>
<feature type="transmembrane region" description="Helical" evidence="1">
    <location>
        <begin position="12"/>
        <end position="32"/>
    </location>
</feature>
<proteinExistence type="predicted"/>